<name>A0A6L2R5F2_9BACT</name>
<dbReference type="InterPro" id="IPR000944">
    <property type="entry name" value="Tscrpt_reg_Rrf2"/>
</dbReference>
<dbReference type="Pfam" id="PF02082">
    <property type="entry name" value="Rrf2"/>
    <property type="match status" value="1"/>
</dbReference>
<comment type="caution">
    <text evidence="2">The sequence shown here is derived from an EMBL/GenBank/DDBJ whole genome shotgun (WGS) entry which is preliminary data.</text>
</comment>
<dbReference type="PANTHER" id="PTHR33221">
    <property type="entry name" value="WINGED HELIX-TURN-HELIX TRANSCRIPTIONAL REGULATOR, RRF2 FAMILY"/>
    <property type="match status" value="1"/>
</dbReference>
<dbReference type="InterPro" id="IPR036388">
    <property type="entry name" value="WH-like_DNA-bd_sf"/>
</dbReference>
<protein>
    <submittedName>
        <fullName evidence="2">Rrf2 family transcriptional regulator</fullName>
    </submittedName>
</protein>
<gene>
    <name evidence="2" type="primary">rrf2</name>
    <name evidence="2" type="ORF">ZNDK_0572</name>
</gene>
<dbReference type="EMBL" id="BLLL01000005">
    <property type="protein sequence ID" value="GFH62801.1"/>
    <property type="molecule type" value="Genomic_DNA"/>
</dbReference>
<evidence type="ECO:0000313" key="3">
    <source>
        <dbReference type="Proteomes" id="UP000505077"/>
    </source>
</evidence>
<dbReference type="AlphaFoldDB" id="A0A6L2R5F2"/>
<evidence type="ECO:0000313" key="2">
    <source>
        <dbReference type="EMBL" id="GFH62801.1"/>
    </source>
</evidence>
<dbReference type="Gene3D" id="1.10.10.10">
    <property type="entry name" value="Winged helix-like DNA-binding domain superfamily/Winged helix DNA-binding domain"/>
    <property type="match status" value="1"/>
</dbReference>
<dbReference type="SUPFAM" id="SSF46785">
    <property type="entry name" value="Winged helix' DNA-binding domain"/>
    <property type="match status" value="1"/>
</dbReference>
<dbReference type="PANTHER" id="PTHR33221:SF5">
    <property type="entry name" value="HTH-TYPE TRANSCRIPTIONAL REGULATOR ISCR"/>
    <property type="match status" value="1"/>
</dbReference>
<evidence type="ECO:0000256" key="1">
    <source>
        <dbReference type="ARBA" id="ARBA00023125"/>
    </source>
</evidence>
<dbReference type="NCBIfam" id="TIGR00738">
    <property type="entry name" value="rrf2_super"/>
    <property type="match status" value="1"/>
</dbReference>
<dbReference type="GO" id="GO:0005829">
    <property type="term" value="C:cytosol"/>
    <property type="evidence" value="ECO:0007669"/>
    <property type="project" value="TreeGrafter"/>
</dbReference>
<dbReference type="PROSITE" id="PS51197">
    <property type="entry name" value="HTH_RRF2_2"/>
    <property type="match status" value="1"/>
</dbReference>
<organism evidence="2 3">
    <name type="scientific">Candidatus Desulfovibrio kirbyi</name>
    <dbReference type="NCBI Taxonomy" id="2696086"/>
    <lineage>
        <taxon>Bacteria</taxon>
        <taxon>Pseudomonadati</taxon>
        <taxon>Thermodesulfobacteriota</taxon>
        <taxon>Desulfovibrionia</taxon>
        <taxon>Desulfovibrionales</taxon>
        <taxon>Desulfovibrionaceae</taxon>
        <taxon>Desulfovibrio</taxon>
    </lineage>
</organism>
<dbReference type="Proteomes" id="UP000505077">
    <property type="component" value="Unassembled WGS sequence"/>
</dbReference>
<dbReference type="GO" id="GO:0003700">
    <property type="term" value="F:DNA-binding transcription factor activity"/>
    <property type="evidence" value="ECO:0007669"/>
    <property type="project" value="TreeGrafter"/>
</dbReference>
<sequence>MGVSVKCQYGLRALFELSRRWGEGLVRLAVIAEVQDMPPAFLENIMNQLRQGGFVESRRGKFGGFQLARAPATIRLSEIIAFIDGGIYTIDCEGDKPVQRCKLKGTCVFLSVWQEARVALKKVYGNKTLQDLLDADAARCMHNYSI</sequence>
<reference evidence="2 3" key="1">
    <citation type="journal article" date="2020" name="ISME J.">
        <title>Parallel Reductive Genome Evolution in Desulfovibrio Ectosymbionts Independently Acquired by Trichonympha Protists in the Termite Gut.</title>
        <authorList>
            <person name="Takeuchi M."/>
            <person name="Kuwahara H."/>
            <person name="Murakami T."/>
            <person name="Takahashi K."/>
            <person name="Kajitani R."/>
            <person name="Toyoda A."/>
            <person name="Itoh T."/>
            <person name="Ohkuma M."/>
            <person name="Hongoh Y."/>
        </authorList>
    </citation>
    <scope>NUCLEOTIDE SEQUENCE [LARGE SCALE GENOMIC DNA]</scope>
    <source>
        <strain evidence="2">ZnDsv-02</strain>
    </source>
</reference>
<dbReference type="GO" id="GO:0003677">
    <property type="term" value="F:DNA binding"/>
    <property type="evidence" value="ECO:0007669"/>
    <property type="project" value="UniProtKB-KW"/>
</dbReference>
<proteinExistence type="predicted"/>
<accession>A0A6L2R5F2</accession>
<dbReference type="InterPro" id="IPR036390">
    <property type="entry name" value="WH_DNA-bd_sf"/>
</dbReference>
<keyword evidence="1" id="KW-0238">DNA-binding</keyword>